<evidence type="ECO:0008006" key="3">
    <source>
        <dbReference type="Google" id="ProtNLM"/>
    </source>
</evidence>
<keyword evidence="2" id="KW-1185">Reference proteome</keyword>
<name>A0A3M9MBX7_9BACT</name>
<accession>A0A3M9MBX7</accession>
<dbReference type="EMBL" id="RJJD01000021">
    <property type="protein sequence ID" value="RNI22657.1"/>
    <property type="molecule type" value="Genomic_DNA"/>
</dbReference>
<dbReference type="Proteomes" id="UP000272117">
    <property type="component" value="Unassembled WGS sequence"/>
</dbReference>
<reference evidence="1 2" key="1">
    <citation type="submission" date="2018-11" db="EMBL/GenBank/DDBJ databases">
        <title>Rufibacter latericius sp. nov., isolated from water in Baiyang Lake.</title>
        <authorList>
            <person name="Yang Y."/>
        </authorList>
    </citation>
    <scope>NUCLEOTIDE SEQUENCE [LARGE SCALE GENOMIC DNA]</scope>
    <source>
        <strain evidence="1 2">R-22-1c-1</strain>
    </source>
</reference>
<evidence type="ECO:0000313" key="2">
    <source>
        <dbReference type="Proteomes" id="UP000272117"/>
    </source>
</evidence>
<organism evidence="1 2">
    <name type="scientific">Rufibacter latericius</name>
    <dbReference type="NCBI Taxonomy" id="2487040"/>
    <lineage>
        <taxon>Bacteria</taxon>
        <taxon>Pseudomonadati</taxon>
        <taxon>Bacteroidota</taxon>
        <taxon>Cytophagia</taxon>
        <taxon>Cytophagales</taxon>
        <taxon>Hymenobacteraceae</taxon>
        <taxon>Rufibacter</taxon>
    </lineage>
</organism>
<protein>
    <recommendedName>
        <fullName evidence="3">Nucleotide modification associated domain-containing protein</fullName>
    </recommendedName>
</protein>
<sequence length="240" mass="27381">MSTVKIQNLNKIYLNSFRPLCMTPLGKLATTKHGHPPFIDASCRREPDFEHATPTISAICRQGMFAPRLRENDLVVYMTVKRRYGSDKSPSNRLIAILQVDWVFPTHQHGKEWFEAEGMALPSNCMVKGNEPYPFDHTAGNFEKALDLRAFMKRDTERQQKVGARRVVHWDNNYKYKADNWSMLIKTKPLYIEVNDPVPLHKETLLEIFGGKVPNTRNPKAISLRQLADLAFLAGVSIAG</sequence>
<proteinExistence type="predicted"/>
<dbReference type="AlphaFoldDB" id="A0A3M9MBX7"/>
<gene>
    <name evidence="1" type="ORF">EFB08_21425</name>
</gene>
<evidence type="ECO:0000313" key="1">
    <source>
        <dbReference type="EMBL" id="RNI22657.1"/>
    </source>
</evidence>
<dbReference type="OrthoDB" id="9806724at2"/>
<comment type="caution">
    <text evidence="1">The sequence shown here is derived from an EMBL/GenBank/DDBJ whole genome shotgun (WGS) entry which is preliminary data.</text>
</comment>
<dbReference type="RefSeq" id="WP_123129014.1">
    <property type="nucleotide sequence ID" value="NZ_RJJD01000021.1"/>
</dbReference>